<dbReference type="OrthoDB" id="1748438at2759"/>
<keyword evidence="2" id="KW-1185">Reference proteome</keyword>
<evidence type="ECO:0000313" key="2">
    <source>
        <dbReference type="Proteomes" id="UP000027138"/>
    </source>
</evidence>
<dbReference type="AlphaFoldDB" id="A0A067K0J6"/>
<evidence type="ECO:0000313" key="1">
    <source>
        <dbReference type="EMBL" id="KDP25755.1"/>
    </source>
</evidence>
<dbReference type="EMBL" id="KK914977">
    <property type="protein sequence ID" value="KDP25755.1"/>
    <property type="molecule type" value="Genomic_DNA"/>
</dbReference>
<dbReference type="Proteomes" id="UP000027138">
    <property type="component" value="Unassembled WGS sequence"/>
</dbReference>
<gene>
    <name evidence="1" type="ORF">JCGZ_23715</name>
</gene>
<organism evidence="1 2">
    <name type="scientific">Jatropha curcas</name>
    <name type="common">Barbados nut</name>
    <dbReference type="NCBI Taxonomy" id="180498"/>
    <lineage>
        <taxon>Eukaryota</taxon>
        <taxon>Viridiplantae</taxon>
        <taxon>Streptophyta</taxon>
        <taxon>Embryophyta</taxon>
        <taxon>Tracheophyta</taxon>
        <taxon>Spermatophyta</taxon>
        <taxon>Magnoliopsida</taxon>
        <taxon>eudicotyledons</taxon>
        <taxon>Gunneridae</taxon>
        <taxon>Pentapetalae</taxon>
        <taxon>rosids</taxon>
        <taxon>fabids</taxon>
        <taxon>Malpighiales</taxon>
        <taxon>Euphorbiaceae</taxon>
        <taxon>Crotonoideae</taxon>
        <taxon>Jatropheae</taxon>
        <taxon>Jatropha</taxon>
    </lineage>
</organism>
<sequence>MGDRLPGAHVRGWAMWEDGSSAVSVTPLTNFHAHGFQFGEHYEEMCPTYEEFAALLGNDSLRAPVAAPTRAGLFRSFMRMLGLSMEEAKELVVDDQANLAGLIDQYLDPLDFKGLEF</sequence>
<accession>A0A067K0J6</accession>
<reference evidence="1 2" key="1">
    <citation type="journal article" date="2014" name="PLoS ONE">
        <title>Global Analysis of Gene Expression Profiles in Physic Nut (Jatropha curcas L.) Seedlings Exposed to Salt Stress.</title>
        <authorList>
            <person name="Zhang L."/>
            <person name="Zhang C."/>
            <person name="Wu P."/>
            <person name="Chen Y."/>
            <person name="Li M."/>
            <person name="Jiang H."/>
            <person name="Wu G."/>
        </authorList>
    </citation>
    <scope>NUCLEOTIDE SEQUENCE [LARGE SCALE GENOMIC DNA]</scope>
    <source>
        <strain evidence="2">cv. GZQX0401</strain>
        <tissue evidence="1">Young leaves</tissue>
    </source>
</reference>
<name>A0A067K0J6_JATCU</name>
<protein>
    <submittedName>
        <fullName evidence="1">Uncharacterized protein</fullName>
    </submittedName>
</protein>
<proteinExistence type="predicted"/>